<dbReference type="PANTHER" id="PTHR33885:SF3">
    <property type="entry name" value="PHAGE SHOCK PROTEIN C"/>
    <property type="match status" value="1"/>
</dbReference>
<keyword evidence="4 6" id="KW-1133">Transmembrane helix</keyword>
<dbReference type="Pfam" id="PF04024">
    <property type="entry name" value="PspC"/>
    <property type="match status" value="1"/>
</dbReference>
<dbReference type="RefSeq" id="WP_173731034.1">
    <property type="nucleotide sequence ID" value="NZ_JABTTE010000009.1"/>
</dbReference>
<sequence length="68" mass="7640">MKKKLYRSRYNRKIAGILGGLGEYTGIDPTILRVLYVLLLIFTGAFPGIFIYIILAFIIPYDDGVIDG</sequence>
<dbReference type="Proteomes" id="UP000625804">
    <property type="component" value="Unassembled WGS sequence"/>
</dbReference>
<organism evidence="8 9">
    <name type="scientific">Calidifontibacillus erzurumensis</name>
    <dbReference type="NCBI Taxonomy" id="2741433"/>
    <lineage>
        <taxon>Bacteria</taxon>
        <taxon>Bacillati</taxon>
        <taxon>Bacillota</taxon>
        <taxon>Bacilli</taxon>
        <taxon>Bacillales</taxon>
        <taxon>Bacillaceae</taxon>
        <taxon>Calidifontibacillus/Schinkia group</taxon>
        <taxon>Calidifontibacillus</taxon>
    </lineage>
</organism>
<comment type="subcellular location">
    <subcellularLocation>
        <location evidence="1">Cell membrane</location>
        <topology evidence="1">Single-pass membrane protein</topology>
    </subcellularLocation>
</comment>
<gene>
    <name evidence="8" type="ORF">HR057_08650</name>
</gene>
<dbReference type="EMBL" id="JABTTE010000009">
    <property type="protein sequence ID" value="NSL51834.1"/>
    <property type="molecule type" value="Genomic_DNA"/>
</dbReference>
<proteinExistence type="predicted"/>
<keyword evidence="9" id="KW-1185">Reference proteome</keyword>
<dbReference type="PANTHER" id="PTHR33885">
    <property type="entry name" value="PHAGE SHOCK PROTEIN C"/>
    <property type="match status" value="1"/>
</dbReference>
<protein>
    <submittedName>
        <fullName evidence="8">PspC domain-containing protein</fullName>
    </submittedName>
</protein>
<dbReference type="AlphaFoldDB" id="A0A8J8KBE2"/>
<dbReference type="InterPro" id="IPR052027">
    <property type="entry name" value="PspC"/>
</dbReference>
<evidence type="ECO:0000313" key="9">
    <source>
        <dbReference type="Proteomes" id="UP000625804"/>
    </source>
</evidence>
<dbReference type="GO" id="GO:0005886">
    <property type="term" value="C:plasma membrane"/>
    <property type="evidence" value="ECO:0007669"/>
    <property type="project" value="UniProtKB-SubCell"/>
</dbReference>
<accession>A0A8J8KBE2</accession>
<evidence type="ECO:0000256" key="1">
    <source>
        <dbReference type="ARBA" id="ARBA00004162"/>
    </source>
</evidence>
<name>A0A8J8KBE2_9BACI</name>
<keyword evidence="2" id="KW-1003">Cell membrane</keyword>
<evidence type="ECO:0000256" key="2">
    <source>
        <dbReference type="ARBA" id="ARBA00022475"/>
    </source>
</evidence>
<evidence type="ECO:0000259" key="7">
    <source>
        <dbReference type="Pfam" id="PF04024"/>
    </source>
</evidence>
<keyword evidence="3 6" id="KW-0812">Transmembrane</keyword>
<evidence type="ECO:0000256" key="4">
    <source>
        <dbReference type="ARBA" id="ARBA00022989"/>
    </source>
</evidence>
<evidence type="ECO:0000256" key="5">
    <source>
        <dbReference type="ARBA" id="ARBA00023136"/>
    </source>
</evidence>
<evidence type="ECO:0000313" key="8">
    <source>
        <dbReference type="EMBL" id="NSL51834.1"/>
    </source>
</evidence>
<evidence type="ECO:0000256" key="3">
    <source>
        <dbReference type="ARBA" id="ARBA00022692"/>
    </source>
</evidence>
<dbReference type="InterPro" id="IPR007168">
    <property type="entry name" value="Phageshock_PspC_N"/>
</dbReference>
<evidence type="ECO:0000256" key="6">
    <source>
        <dbReference type="SAM" id="Phobius"/>
    </source>
</evidence>
<reference evidence="8" key="1">
    <citation type="submission" date="2020-06" db="EMBL/GenBank/DDBJ databases">
        <title>A novel thermopfilic bacterium from Erzurum, Turkey.</title>
        <authorList>
            <person name="Adiguzel A."/>
            <person name="Ay H."/>
            <person name="Baltaci M.O."/>
        </authorList>
    </citation>
    <scope>NUCLEOTIDE SEQUENCE</scope>
    <source>
        <strain evidence="8">P2</strain>
    </source>
</reference>
<feature type="domain" description="Phage shock protein PspC N-terminal" evidence="7">
    <location>
        <begin position="3"/>
        <end position="61"/>
    </location>
</feature>
<keyword evidence="5 6" id="KW-0472">Membrane</keyword>
<comment type="caution">
    <text evidence="8">The sequence shown here is derived from an EMBL/GenBank/DDBJ whole genome shotgun (WGS) entry which is preliminary data.</text>
</comment>
<feature type="transmembrane region" description="Helical" evidence="6">
    <location>
        <begin position="34"/>
        <end position="59"/>
    </location>
</feature>